<sequence>MPFYQQATCPIGRANQPMRRINQIHPPNCPPSAHHHCTAPTVPHHVSSTIQFGLRAYSVSDCRDHLYSPVCELRWVWRGLA</sequence>
<dbReference type="InParanoid" id="A0A066VFK2"/>
<dbReference type="RefSeq" id="XP_013240911.1">
    <property type="nucleotide sequence ID" value="XM_013385457.1"/>
</dbReference>
<proteinExistence type="predicted"/>
<organism evidence="1 2">
    <name type="scientific">Tilletiaria anomala (strain ATCC 24038 / CBS 436.72 / UBC 951)</name>
    <dbReference type="NCBI Taxonomy" id="1037660"/>
    <lineage>
        <taxon>Eukaryota</taxon>
        <taxon>Fungi</taxon>
        <taxon>Dikarya</taxon>
        <taxon>Basidiomycota</taxon>
        <taxon>Ustilaginomycotina</taxon>
        <taxon>Exobasidiomycetes</taxon>
        <taxon>Georgefischeriales</taxon>
        <taxon>Tilletiariaceae</taxon>
        <taxon>Tilletiaria</taxon>
    </lineage>
</organism>
<dbReference type="AlphaFoldDB" id="A0A066VFK2"/>
<gene>
    <name evidence="1" type="ORF">K437DRAFT_14798</name>
</gene>
<dbReference type="EMBL" id="JMSN01000109">
    <property type="protein sequence ID" value="KDN39088.1"/>
    <property type="molecule type" value="Genomic_DNA"/>
</dbReference>
<dbReference type="Proteomes" id="UP000027361">
    <property type="component" value="Unassembled WGS sequence"/>
</dbReference>
<dbReference type="HOGENOM" id="CLU_2575531_0_0_1"/>
<accession>A0A066VFK2</accession>
<comment type="caution">
    <text evidence="1">The sequence shown here is derived from an EMBL/GenBank/DDBJ whole genome shotgun (WGS) entry which is preliminary data.</text>
</comment>
<evidence type="ECO:0000313" key="1">
    <source>
        <dbReference type="EMBL" id="KDN39088.1"/>
    </source>
</evidence>
<protein>
    <submittedName>
        <fullName evidence="1">Uncharacterized protein</fullName>
    </submittedName>
</protein>
<reference evidence="1 2" key="1">
    <citation type="submission" date="2014-05" db="EMBL/GenBank/DDBJ databases">
        <title>Draft genome sequence of a rare smut relative, Tilletiaria anomala UBC 951.</title>
        <authorList>
            <consortium name="DOE Joint Genome Institute"/>
            <person name="Toome M."/>
            <person name="Kuo A."/>
            <person name="Henrissat B."/>
            <person name="Lipzen A."/>
            <person name="Tritt A."/>
            <person name="Yoshinaga Y."/>
            <person name="Zane M."/>
            <person name="Barry K."/>
            <person name="Grigoriev I.V."/>
            <person name="Spatafora J.W."/>
            <person name="Aimea M.C."/>
        </authorList>
    </citation>
    <scope>NUCLEOTIDE SEQUENCE [LARGE SCALE GENOMIC DNA]</scope>
    <source>
        <strain evidence="1 2">UBC 951</strain>
    </source>
</reference>
<dbReference type="GeneID" id="25261607"/>
<evidence type="ECO:0000313" key="2">
    <source>
        <dbReference type="Proteomes" id="UP000027361"/>
    </source>
</evidence>
<keyword evidence="2" id="KW-1185">Reference proteome</keyword>
<name>A0A066VFK2_TILAU</name>